<accession>A0ABN8XNN1</accession>
<evidence type="ECO:0000256" key="1">
    <source>
        <dbReference type="SAM" id="MobiDB-lite"/>
    </source>
</evidence>
<gene>
    <name evidence="2" type="ORF">MRATA1EN1_LOCUS32675</name>
</gene>
<feature type="region of interest" description="Disordered" evidence="1">
    <location>
        <begin position="23"/>
        <end position="51"/>
    </location>
</feature>
<proteinExistence type="predicted"/>
<sequence>CGPCARPQSQLWSLWGSGLTHPGARQPLLCATTPPPPLPPDRKALKPQASS</sequence>
<comment type="caution">
    <text evidence="2">The sequence shown here is derived from an EMBL/GenBank/DDBJ whole genome shotgun (WGS) entry which is preliminary data.</text>
</comment>
<organism evidence="2 3">
    <name type="scientific">Rangifer tarandus platyrhynchus</name>
    <name type="common">Svalbard reindeer</name>
    <dbReference type="NCBI Taxonomy" id="3082113"/>
    <lineage>
        <taxon>Eukaryota</taxon>
        <taxon>Metazoa</taxon>
        <taxon>Chordata</taxon>
        <taxon>Craniata</taxon>
        <taxon>Vertebrata</taxon>
        <taxon>Euteleostomi</taxon>
        <taxon>Mammalia</taxon>
        <taxon>Eutheria</taxon>
        <taxon>Laurasiatheria</taxon>
        <taxon>Artiodactyla</taxon>
        <taxon>Ruminantia</taxon>
        <taxon>Pecora</taxon>
        <taxon>Cervidae</taxon>
        <taxon>Odocoileinae</taxon>
        <taxon>Rangifer</taxon>
    </lineage>
</organism>
<reference evidence="2" key="1">
    <citation type="submission" date="2023-04" db="EMBL/GenBank/DDBJ databases">
        <authorList>
            <consortium name="ELIXIR-Norway"/>
        </authorList>
    </citation>
    <scope>NUCLEOTIDE SEQUENCE [LARGE SCALE GENOMIC DNA]</scope>
</reference>
<evidence type="ECO:0000313" key="2">
    <source>
        <dbReference type="EMBL" id="CAI9151057.1"/>
    </source>
</evidence>
<feature type="non-terminal residue" evidence="2">
    <location>
        <position position="51"/>
    </location>
</feature>
<keyword evidence="3" id="KW-1185">Reference proteome</keyword>
<dbReference type="EMBL" id="CATKSN020001342">
    <property type="protein sequence ID" value="CAI9151057.1"/>
    <property type="molecule type" value="Genomic_DNA"/>
</dbReference>
<feature type="non-terminal residue" evidence="2">
    <location>
        <position position="1"/>
    </location>
</feature>
<protein>
    <submittedName>
        <fullName evidence="2">Uncharacterized protein</fullName>
    </submittedName>
</protein>
<evidence type="ECO:0000313" key="3">
    <source>
        <dbReference type="Proteomes" id="UP001176941"/>
    </source>
</evidence>
<dbReference type="Proteomes" id="UP001176941">
    <property type="component" value="Unassembled WGS sequence"/>
</dbReference>
<name>A0ABN8XNN1_RANTA</name>